<evidence type="ECO:0000313" key="2">
    <source>
        <dbReference type="EMBL" id="MBW76790.1"/>
    </source>
</evidence>
<dbReference type="AlphaFoldDB" id="A0A2M4DGT1"/>
<keyword evidence="1" id="KW-0732">Signal</keyword>
<evidence type="ECO:0000256" key="1">
    <source>
        <dbReference type="SAM" id="SignalP"/>
    </source>
</evidence>
<dbReference type="EMBL" id="GGFL01012612">
    <property type="protein sequence ID" value="MBW76790.1"/>
    <property type="molecule type" value="Transcribed_RNA"/>
</dbReference>
<name>A0A2M4DGT1_ANODA</name>
<accession>A0A2M4DGT1</accession>
<reference evidence="2" key="1">
    <citation type="submission" date="2018-01" db="EMBL/GenBank/DDBJ databases">
        <title>An insight into the sialome of Amazonian anophelines.</title>
        <authorList>
            <person name="Ribeiro J.M."/>
            <person name="Scarpassa V."/>
            <person name="Calvo E."/>
        </authorList>
    </citation>
    <scope>NUCLEOTIDE SEQUENCE</scope>
</reference>
<feature type="chain" id="PRO_5014941299" evidence="1">
    <location>
        <begin position="28"/>
        <end position="97"/>
    </location>
</feature>
<feature type="signal peptide" evidence="1">
    <location>
        <begin position="1"/>
        <end position="27"/>
    </location>
</feature>
<protein>
    <submittedName>
        <fullName evidence="2">Putative secreted protein</fullName>
    </submittedName>
</protein>
<organism evidence="2">
    <name type="scientific">Anopheles darlingi</name>
    <name type="common">Mosquito</name>
    <dbReference type="NCBI Taxonomy" id="43151"/>
    <lineage>
        <taxon>Eukaryota</taxon>
        <taxon>Metazoa</taxon>
        <taxon>Ecdysozoa</taxon>
        <taxon>Arthropoda</taxon>
        <taxon>Hexapoda</taxon>
        <taxon>Insecta</taxon>
        <taxon>Pterygota</taxon>
        <taxon>Neoptera</taxon>
        <taxon>Endopterygota</taxon>
        <taxon>Diptera</taxon>
        <taxon>Nematocera</taxon>
        <taxon>Culicoidea</taxon>
        <taxon>Culicidae</taxon>
        <taxon>Anophelinae</taxon>
        <taxon>Anopheles</taxon>
    </lineage>
</organism>
<proteinExistence type="predicted"/>
<sequence>MNSRMLIALVTAISICLPDMHLRRTRCQWHHTDFHANINCRYCTNAGFTKSFHAPEIVLNPLPSDKHAATTPSGLMAIIHVPGGFFQERPRGPSRAE</sequence>